<keyword evidence="3" id="KW-1185">Reference proteome</keyword>
<feature type="compositionally biased region" description="Gly residues" evidence="1">
    <location>
        <begin position="125"/>
        <end position="134"/>
    </location>
</feature>
<comment type="caution">
    <text evidence="2">The sequence shown here is derived from an EMBL/GenBank/DDBJ whole genome shotgun (WGS) entry which is preliminary data.</text>
</comment>
<dbReference type="AlphaFoldDB" id="A0A919V1Y9"/>
<organism evidence="2 3">
    <name type="scientific">Sphaerisporangium rufum</name>
    <dbReference type="NCBI Taxonomy" id="1381558"/>
    <lineage>
        <taxon>Bacteria</taxon>
        <taxon>Bacillati</taxon>
        <taxon>Actinomycetota</taxon>
        <taxon>Actinomycetes</taxon>
        <taxon>Streptosporangiales</taxon>
        <taxon>Streptosporangiaceae</taxon>
        <taxon>Sphaerisporangium</taxon>
    </lineage>
</organism>
<reference evidence="2" key="1">
    <citation type="submission" date="2021-01" db="EMBL/GenBank/DDBJ databases">
        <title>Whole genome shotgun sequence of Sphaerisporangium rufum NBRC 109079.</title>
        <authorList>
            <person name="Komaki H."/>
            <person name="Tamura T."/>
        </authorList>
    </citation>
    <scope>NUCLEOTIDE SEQUENCE</scope>
    <source>
        <strain evidence="2">NBRC 109079</strain>
    </source>
</reference>
<feature type="region of interest" description="Disordered" evidence="1">
    <location>
        <begin position="114"/>
        <end position="134"/>
    </location>
</feature>
<protein>
    <submittedName>
        <fullName evidence="2">Uncharacterized protein</fullName>
    </submittedName>
</protein>
<dbReference type="Proteomes" id="UP000655287">
    <property type="component" value="Unassembled WGS sequence"/>
</dbReference>
<dbReference type="EMBL" id="BOOU01000047">
    <property type="protein sequence ID" value="GII78343.1"/>
    <property type="molecule type" value="Genomic_DNA"/>
</dbReference>
<sequence>MFRAIGRPGAAPFRPRAERRGRRDSVMTFELQRGTLIKLGEIVADQGRKLAGIGDRFTPVQGTPPAMFGALPATSEITAAVGALEAHVHEDLSTYAKLRCDQVDRALDTIEANVRKAEDASSPRRGGGNGTGGR</sequence>
<gene>
    <name evidence="2" type="ORF">Sru01_33250</name>
</gene>
<evidence type="ECO:0000256" key="1">
    <source>
        <dbReference type="SAM" id="MobiDB-lite"/>
    </source>
</evidence>
<name>A0A919V1Y9_9ACTN</name>
<feature type="compositionally biased region" description="Low complexity" evidence="1">
    <location>
        <begin position="1"/>
        <end position="14"/>
    </location>
</feature>
<accession>A0A919V1Y9</accession>
<proteinExistence type="predicted"/>
<evidence type="ECO:0000313" key="3">
    <source>
        <dbReference type="Proteomes" id="UP000655287"/>
    </source>
</evidence>
<feature type="region of interest" description="Disordered" evidence="1">
    <location>
        <begin position="1"/>
        <end position="21"/>
    </location>
</feature>
<evidence type="ECO:0000313" key="2">
    <source>
        <dbReference type="EMBL" id="GII78343.1"/>
    </source>
</evidence>